<evidence type="ECO:0000256" key="4">
    <source>
        <dbReference type="ARBA" id="ARBA00023295"/>
    </source>
</evidence>
<organism evidence="5 6">
    <name type="scientific">Anaerocolumna cellulosilytica</name>
    <dbReference type="NCBI Taxonomy" id="433286"/>
    <lineage>
        <taxon>Bacteria</taxon>
        <taxon>Bacillati</taxon>
        <taxon>Bacillota</taxon>
        <taxon>Clostridia</taxon>
        <taxon>Lachnospirales</taxon>
        <taxon>Lachnospiraceae</taxon>
        <taxon>Anaerocolumna</taxon>
    </lineage>
</organism>
<dbReference type="Pfam" id="PF17677">
    <property type="entry name" value="Glyco_hydro38C2"/>
    <property type="match status" value="1"/>
</dbReference>
<dbReference type="GO" id="GO:0009313">
    <property type="term" value="P:oligosaccharide catabolic process"/>
    <property type="evidence" value="ECO:0007669"/>
    <property type="project" value="TreeGrafter"/>
</dbReference>
<keyword evidence="4" id="KW-0326">Glycosidase</keyword>
<dbReference type="GO" id="GO:0006013">
    <property type="term" value="P:mannose metabolic process"/>
    <property type="evidence" value="ECO:0007669"/>
    <property type="project" value="InterPro"/>
</dbReference>
<dbReference type="SUPFAM" id="SSF74650">
    <property type="entry name" value="Galactose mutarotase-like"/>
    <property type="match status" value="1"/>
</dbReference>
<evidence type="ECO:0000256" key="2">
    <source>
        <dbReference type="ARBA" id="ARBA00022723"/>
    </source>
</evidence>
<evidence type="ECO:0000313" key="6">
    <source>
        <dbReference type="Proteomes" id="UP000515561"/>
    </source>
</evidence>
<dbReference type="CDD" id="cd10789">
    <property type="entry name" value="GH38N_AMII_ER_cytosolic"/>
    <property type="match status" value="1"/>
</dbReference>
<evidence type="ECO:0000313" key="5">
    <source>
        <dbReference type="EMBL" id="BCJ96764.1"/>
    </source>
</evidence>
<dbReference type="KEGG" id="acel:acsn021_43330"/>
<dbReference type="PANTHER" id="PTHR46017:SF1">
    <property type="entry name" value="ALPHA-MANNOSIDASE 2C1"/>
    <property type="match status" value="1"/>
</dbReference>
<gene>
    <name evidence="5" type="ORF">acsn021_43330</name>
</gene>
<dbReference type="Pfam" id="PF01074">
    <property type="entry name" value="Glyco_hydro_38N"/>
    <property type="match status" value="1"/>
</dbReference>
<dbReference type="SUPFAM" id="SSF88688">
    <property type="entry name" value="Families 57/38 glycoside transferase middle domain"/>
    <property type="match status" value="1"/>
</dbReference>
<dbReference type="AlphaFoldDB" id="A0A6S6R1I5"/>
<dbReference type="InterPro" id="IPR011682">
    <property type="entry name" value="Glyco_hydro_38_C"/>
</dbReference>
<dbReference type="Proteomes" id="UP000515561">
    <property type="component" value="Chromosome"/>
</dbReference>
<dbReference type="InterPro" id="IPR011330">
    <property type="entry name" value="Glyco_hydro/deAcase_b/a-brl"/>
</dbReference>
<sequence>MDFELGKINRLLKDLKIYISKKSESINQYKVKEGREDGGERADTTCWEEYETGNLWGGYDCHMWFRTTLIIPKSFAGEHVVYRIGTGHEEGWDIANPQFLCYVDGKIRQGLDVNHRDILLAKSAVPGTVYEIALLGYSGLNREKVYLKSELAVLDLAIEDFYYNLKNLFRTACVLEKDNTDRVKIMEDMKTGINLLDLRKIYSREFYEGLHRANTFLKGRYYSNSCEEGPVVTTIGHTHIDVAWLWSVEQTKEKVVRSFSTVLNYMDQYPEYKFMSSQPQLYAFLKEKEPELYKRVKDRIREGRWEIDGGMWLEADCNIPSGESLVRQFLYGAKFIKEEFGKKSKTLWLPDVFGYSAALPQILKKCGITYFFTTKLDWNQYNKMPHDTFLWKGIDGSEVLTQLVTTTGHVTFDKEILARKNPYQQTTYNGRLESNQVLGNWSRYQDKQLCEETLHPFGFGDGGGGPTEEQLKNYSRLKYGLPGIPRVSMDFQSNYFDRLNACVTNRADIAKWSGELYFECHRGTYTSMAKNKRFNRRAETMYMDLEFLSVLAESYGDAYPSVELERGWKQILLNQFHDIIPGTSIEAVYQQTDIDYKNLLKKGSELIENKLKYISSKLAIKKEGVLIFNTLSFHREDRIQFTPSSAYKDEISSLTDAYGNRYACQKLPDSKEYICQVAGIPGKGFKVLYLDSYKPDMEAEIKTAKKRFEAERVIETDFYLVVFDEEYHLVSLWDKKADREVIKPGYKGNVLEIYEDRPMDFENWDIDIYHRDKLYIINQFNEAVITEWGPVRIGIQITRTYFDSVIKQHIFLYPYSRRIDFHTEIDWHEQQVLLKVLFPVDIHADKASYDIQYGNVERNTHENTSWDMAKFEVCAHKWADISEYGYGVSLLNDCKYGHDIKDGNMRLTLIKCGQYPNKNADQGFHEFTYSLYPHMGGWREGNTQLEAYSLNTPLYARWQSPQEGDKGTEVSLFSVKQDNCMIEVVKKSEDGKGYILRLYEYKNRRTRIAISSRLTLHKVYLCNLLEEKETELLTEEDAFYADIKPYEILTFYIEAGSAD</sequence>
<reference evidence="5 6" key="1">
    <citation type="journal article" date="2016" name="Int. J. Syst. Evol. Microbiol.">
        <title>Descriptions of Anaerotaenia torta gen. nov., sp. nov. and Anaerocolumna cellulosilytica gen. nov., sp. nov. isolated from a methanogenic reactor of cattle waste.</title>
        <authorList>
            <person name="Uek A."/>
            <person name="Ohtaki Y."/>
            <person name="Kaku N."/>
            <person name="Ueki K."/>
        </authorList>
    </citation>
    <scope>NUCLEOTIDE SEQUENCE [LARGE SCALE GENOMIC DNA]</scope>
    <source>
        <strain evidence="5 6">SN021</strain>
    </source>
</reference>
<dbReference type="InterPro" id="IPR000602">
    <property type="entry name" value="Glyco_hydro_38_N"/>
</dbReference>
<dbReference type="SMART" id="SM00872">
    <property type="entry name" value="Alpha-mann_mid"/>
    <property type="match status" value="1"/>
</dbReference>
<keyword evidence="2" id="KW-0479">Metal-binding</keyword>
<proteinExistence type="inferred from homology"/>
<dbReference type="InterPro" id="IPR015341">
    <property type="entry name" value="Glyco_hydro_38_cen"/>
</dbReference>
<evidence type="ECO:0000256" key="3">
    <source>
        <dbReference type="ARBA" id="ARBA00022801"/>
    </source>
</evidence>
<dbReference type="Pfam" id="PF09261">
    <property type="entry name" value="Alpha-mann_mid"/>
    <property type="match status" value="1"/>
</dbReference>
<dbReference type="InterPro" id="IPR041147">
    <property type="entry name" value="GH38_C"/>
</dbReference>
<dbReference type="Pfam" id="PF07748">
    <property type="entry name" value="Glyco_hydro_38C"/>
    <property type="match status" value="1"/>
</dbReference>
<name>A0A6S6R1I5_9FIRM</name>
<dbReference type="Gene3D" id="2.70.98.30">
    <property type="entry name" value="Golgi alpha-mannosidase II, domain 4"/>
    <property type="match status" value="1"/>
</dbReference>
<dbReference type="RefSeq" id="WP_184092173.1">
    <property type="nucleotide sequence ID" value="NZ_AP023367.1"/>
</dbReference>
<dbReference type="FunFam" id="2.70.98.30:FF:000010">
    <property type="entry name" value="Cytosolic alpha-mannosidase"/>
    <property type="match status" value="1"/>
</dbReference>
<accession>A0A6S6R1I5</accession>
<dbReference type="InterPro" id="IPR027291">
    <property type="entry name" value="Glyco_hydro_38_N_sf"/>
</dbReference>
<dbReference type="GO" id="GO:0046872">
    <property type="term" value="F:metal ion binding"/>
    <property type="evidence" value="ECO:0007669"/>
    <property type="project" value="UniProtKB-KW"/>
</dbReference>
<keyword evidence="3" id="KW-0378">Hydrolase</keyword>
<dbReference type="GO" id="GO:0004559">
    <property type="term" value="F:alpha-mannosidase activity"/>
    <property type="evidence" value="ECO:0007669"/>
    <property type="project" value="InterPro"/>
</dbReference>
<dbReference type="Gene3D" id="3.20.110.10">
    <property type="entry name" value="Glycoside hydrolase 38, N terminal domain"/>
    <property type="match status" value="1"/>
</dbReference>
<dbReference type="EMBL" id="AP023367">
    <property type="protein sequence ID" value="BCJ96764.1"/>
    <property type="molecule type" value="Genomic_DNA"/>
</dbReference>
<dbReference type="SUPFAM" id="SSF88713">
    <property type="entry name" value="Glycoside hydrolase/deacetylase"/>
    <property type="match status" value="1"/>
</dbReference>
<protein>
    <submittedName>
        <fullName evidence="5">Alpha-mannosidase</fullName>
    </submittedName>
</protein>
<evidence type="ECO:0000256" key="1">
    <source>
        <dbReference type="ARBA" id="ARBA00009792"/>
    </source>
</evidence>
<dbReference type="PANTHER" id="PTHR46017">
    <property type="entry name" value="ALPHA-MANNOSIDASE 2C1"/>
    <property type="match status" value="1"/>
</dbReference>
<dbReference type="Gene3D" id="2.60.40.2220">
    <property type="match status" value="1"/>
</dbReference>
<dbReference type="FunFam" id="3.20.110.10:FF:000002">
    <property type="entry name" value="alpha-mannosidase 2C1 isoform X1"/>
    <property type="match status" value="1"/>
</dbReference>
<comment type="similarity">
    <text evidence="1">Belongs to the glycosyl hydrolase 38 family.</text>
</comment>
<keyword evidence="6" id="KW-1185">Reference proteome</keyword>
<dbReference type="GO" id="GO:0030246">
    <property type="term" value="F:carbohydrate binding"/>
    <property type="evidence" value="ECO:0007669"/>
    <property type="project" value="InterPro"/>
</dbReference>
<dbReference type="InterPro" id="IPR011013">
    <property type="entry name" value="Gal_mutarotase_sf_dom"/>
</dbReference>
<dbReference type="InterPro" id="IPR037094">
    <property type="entry name" value="Glyco_hydro_38_cen_sf"/>
</dbReference>
<dbReference type="Gene3D" id="1.20.1270.50">
    <property type="entry name" value="Glycoside hydrolase family 38, central domain"/>
    <property type="match status" value="1"/>
</dbReference>
<dbReference type="InterPro" id="IPR028995">
    <property type="entry name" value="Glyco_hydro_57/38_cen_sf"/>
</dbReference>
<dbReference type="FunFam" id="1.20.1270.50:FF:000004">
    <property type="entry name" value="alpha-mannosidase 2C1 isoform X1"/>
    <property type="match status" value="1"/>
</dbReference>